<keyword evidence="2" id="KW-0805">Transcription regulation</keyword>
<dbReference type="GeneID" id="95773573"/>
<comment type="similarity">
    <text evidence="1">Belongs to the LysR transcriptional regulatory family.</text>
</comment>
<dbReference type="InterPro" id="IPR000847">
    <property type="entry name" value="LysR_HTH_N"/>
</dbReference>
<proteinExistence type="inferred from homology"/>
<feature type="domain" description="HTH lysR-type" evidence="5">
    <location>
        <begin position="1"/>
        <end position="58"/>
    </location>
</feature>
<dbReference type="SUPFAM" id="SSF46785">
    <property type="entry name" value="Winged helix' DNA-binding domain"/>
    <property type="match status" value="1"/>
</dbReference>
<dbReference type="InterPro" id="IPR036390">
    <property type="entry name" value="WH_DNA-bd_sf"/>
</dbReference>
<accession>A0A6C1KRQ8</accession>
<comment type="caution">
    <text evidence="6">The sequence shown here is derived from an EMBL/GenBank/DDBJ whole genome shotgun (WGS) entry which is preliminary data.</text>
</comment>
<keyword evidence="4" id="KW-0804">Transcription</keyword>
<dbReference type="RefSeq" id="WP_138399147.1">
    <property type="nucleotide sequence ID" value="NZ_JBAFVI010000002.1"/>
</dbReference>
<dbReference type="Proteomes" id="UP000305131">
    <property type="component" value="Unassembled WGS sequence"/>
</dbReference>
<dbReference type="SUPFAM" id="SSF53850">
    <property type="entry name" value="Periplasmic binding protein-like II"/>
    <property type="match status" value="1"/>
</dbReference>
<dbReference type="AlphaFoldDB" id="A0A6C1KRQ8"/>
<dbReference type="Gene3D" id="1.10.10.10">
    <property type="entry name" value="Winged helix-like DNA-binding domain superfamily/Winged helix DNA-binding domain"/>
    <property type="match status" value="1"/>
</dbReference>
<gene>
    <name evidence="6" type="ORF">FBQ73_08930</name>
</gene>
<evidence type="ECO:0000256" key="4">
    <source>
        <dbReference type="ARBA" id="ARBA00023163"/>
    </source>
</evidence>
<evidence type="ECO:0000259" key="5">
    <source>
        <dbReference type="PROSITE" id="PS50931"/>
    </source>
</evidence>
<dbReference type="Gene3D" id="3.40.190.290">
    <property type="match status" value="1"/>
</dbReference>
<dbReference type="FunFam" id="1.10.10.10:FF:000001">
    <property type="entry name" value="LysR family transcriptional regulator"/>
    <property type="match status" value="1"/>
</dbReference>
<dbReference type="PROSITE" id="PS50931">
    <property type="entry name" value="HTH_LYSR"/>
    <property type="match status" value="1"/>
</dbReference>
<dbReference type="InterPro" id="IPR036388">
    <property type="entry name" value="WH-like_DNA-bd_sf"/>
</dbReference>
<dbReference type="OrthoDB" id="8479357at2"/>
<dbReference type="PRINTS" id="PR00039">
    <property type="entry name" value="HTHLYSR"/>
</dbReference>
<dbReference type="PANTHER" id="PTHR30126">
    <property type="entry name" value="HTH-TYPE TRANSCRIPTIONAL REGULATOR"/>
    <property type="match status" value="1"/>
</dbReference>
<dbReference type="Pfam" id="PF00126">
    <property type="entry name" value="HTH_1"/>
    <property type="match status" value="1"/>
</dbReference>
<evidence type="ECO:0000256" key="1">
    <source>
        <dbReference type="ARBA" id="ARBA00009437"/>
    </source>
</evidence>
<evidence type="ECO:0000313" key="6">
    <source>
        <dbReference type="EMBL" id="TLX42786.1"/>
    </source>
</evidence>
<name>A0A6C1KRQ8_XANAU</name>
<protein>
    <submittedName>
        <fullName evidence="6">LysR family transcriptional regulator</fullName>
    </submittedName>
</protein>
<dbReference type="EMBL" id="VAUP01000022">
    <property type="protein sequence ID" value="TLX42786.1"/>
    <property type="molecule type" value="Genomic_DNA"/>
</dbReference>
<dbReference type="Pfam" id="PF03466">
    <property type="entry name" value="LysR_substrate"/>
    <property type="match status" value="1"/>
</dbReference>
<evidence type="ECO:0000256" key="2">
    <source>
        <dbReference type="ARBA" id="ARBA00023015"/>
    </source>
</evidence>
<evidence type="ECO:0000313" key="7">
    <source>
        <dbReference type="Proteomes" id="UP000305131"/>
    </source>
</evidence>
<dbReference type="InterPro" id="IPR005119">
    <property type="entry name" value="LysR_subst-bd"/>
</dbReference>
<keyword evidence="3" id="KW-0238">DNA-binding</keyword>
<dbReference type="GO" id="GO:0003700">
    <property type="term" value="F:DNA-binding transcription factor activity"/>
    <property type="evidence" value="ECO:0007669"/>
    <property type="project" value="InterPro"/>
</dbReference>
<organism evidence="6 7">
    <name type="scientific">Xanthobacter autotrophicus</name>
    <dbReference type="NCBI Taxonomy" id="280"/>
    <lineage>
        <taxon>Bacteria</taxon>
        <taxon>Pseudomonadati</taxon>
        <taxon>Pseudomonadota</taxon>
        <taxon>Alphaproteobacteria</taxon>
        <taxon>Hyphomicrobiales</taxon>
        <taxon>Xanthobacteraceae</taxon>
        <taxon>Xanthobacter</taxon>
    </lineage>
</organism>
<dbReference type="PANTHER" id="PTHR30126:SF40">
    <property type="entry name" value="HTH-TYPE TRANSCRIPTIONAL REGULATOR GLTR"/>
    <property type="match status" value="1"/>
</dbReference>
<sequence length="307" mass="33186">MQSTDLEFFLTVSREASIGGAAARLNTAQSNVTNRIKKLEADLGVILFSRHSRGVKLTAAGERLLPFAAEVGRLLQDARIAVTATDAPRGPLQIGTMETTMALRLRDRLVNFAGLYPDVDLTLRTGTTAELTEQVLQQELEGAYVCGPVAHPRLVARRAFQETLAVVAGPDVTSLEGFTDRGHANIFVFRRGCSYRQRLEVLLARRGIAVARTLEYGSLDAILACVSAGMGLTLLPTDLVEAHARDHRLSLLPLPEEEANVETVFIRRAQVYVSPALTAFLEVAGPPVAAAPDAREAPLSFMQEAGE</sequence>
<evidence type="ECO:0000256" key="3">
    <source>
        <dbReference type="ARBA" id="ARBA00023125"/>
    </source>
</evidence>
<dbReference type="GO" id="GO:0000976">
    <property type="term" value="F:transcription cis-regulatory region binding"/>
    <property type="evidence" value="ECO:0007669"/>
    <property type="project" value="TreeGrafter"/>
</dbReference>
<reference evidence="6 7" key="1">
    <citation type="submission" date="2019-05" db="EMBL/GenBank/DDBJ databases">
        <authorList>
            <person name="Zhou X."/>
        </authorList>
    </citation>
    <scope>NUCLEOTIDE SEQUENCE [LARGE SCALE GENOMIC DNA]</scope>
    <source>
        <strain evidence="6 7">DSM 432</strain>
    </source>
</reference>